<dbReference type="InterPro" id="IPR016024">
    <property type="entry name" value="ARM-type_fold"/>
</dbReference>
<organism evidence="1 2">
    <name type="scientific">Lactuca virosa</name>
    <dbReference type="NCBI Taxonomy" id="75947"/>
    <lineage>
        <taxon>Eukaryota</taxon>
        <taxon>Viridiplantae</taxon>
        <taxon>Streptophyta</taxon>
        <taxon>Embryophyta</taxon>
        <taxon>Tracheophyta</taxon>
        <taxon>Spermatophyta</taxon>
        <taxon>Magnoliopsida</taxon>
        <taxon>eudicotyledons</taxon>
        <taxon>Gunneridae</taxon>
        <taxon>Pentapetalae</taxon>
        <taxon>asterids</taxon>
        <taxon>campanulids</taxon>
        <taxon>Asterales</taxon>
        <taxon>Asteraceae</taxon>
        <taxon>Cichorioideae</taxon>
        <taxon>Cichorieae</taxon>
        <taxon>Lactucinae</taxon>
        <taxon>Lactuca</taxon>
    </lineage>
</organism>
<keyword evidence="2" id="KW-1185">Reference proteome</keyword>
<accession>A0AAU9NHB0</accession>
<gene>
    <name evidence="1" type="ORF">LVIROSA_LOCUS23596</name>
</gene>
<dbReference type="AlphaFoldDB" id="A0AAU9NHB0"/>
<dbReference type="EMBL" id="CAKMRJ010004445">
    <property type="protein sequence ID" value="CAH1437257.1"/>
    <property type="molecule type" value="Genomic_DNA"/>
</dbReference>
<sequence>MISQWCETHGVSISDPCVDFSTDVSTWENSSSSVTSLSSMNSLQFSGVDFSNLSPSSLENTRDMDVELSQDDYGTLSLSSLGNTCDMDVKLSSELDDSLPWEFQCKFIEDFMVVDSFHDYLIPKLVALFEDESLSRYRIAILTNLCGNEDNKSIIAETKGCVSFVARVLESESCEEQEQALEIFLSLCSQSIQYCRLVMDDGVIDNVVSITMNANDKGTTKV</sequence>
<dbReference type="InterPro" id="IPR011989">
    <property type="entry name" value="ARM-like"/>
</dbReference>
<protein>
    <submittedName>
        <fullName evidence="1">Uncharacterized protein</fullName>
    </submittedName>
</protein>
<dbReference type="Gene3D" id="1.25.10.10">
    <property type="entry name" value="Leucine-rich Repeat Variant"/>
    <property type="match status" value="1"/>
</dbReference>
<name>A0AAU9NHB0_9ASTR</name>
<dbReference type="SUPFAM" id="SSF48371">
    <property type="entry name" value="ARM repeat"/>
    <property type="match status" value="1"/>
</dbReference>
<dbReference type="Proteomes" id="UP001157418">
    <property type="component" value="Unassembled WGS sequence"/>
</dbReference>
<proteinExistence type="predicted"/>
<reference evidence="1 2" key="1">
    <citation type="submission" date="2022-01" db="EMBL/GenBank/DDBJ databases">
        <authorList>
            <person name="Xiong W."/>
            <person name="Schranz E."/>
        </authorList>
    </citation>
    <scope>NUCLEOTIDE SEQUENCE [LARGE SCALE GENOMIC DNA]</scope>
</reference>
<evidence type="ECO:0000313" key="1">
    <source>
        <dbReference type="EMBL" id="CAH1437257.1"/>
    </source>
</evidence>
<evidence type="ECO:0000313" key="2">
    <source>
        <dbReference type="Proteomes" id="UP001157418"/>
    </source>
</evidence>
<comment type="caution">
    <text evidence="1">The sequence shown here is derived from an EMBL/GenBank/DDBJ whole genome shotgun (WGS) entry which is preliminary data.</text>
</comment>